<sequence>MSAAQRVLVVGGTGLIGSTVAAELARRGYDVAVAGRHRPEEGSPAAAFAWVEGDYTRPGWADRLAGVDVIVFAAAQDIRHVGPHASAETWQDVQTASLPAFFAEAREAGVRRAVLVGSYYHQVLPDLVAANAYVRARADAEAGVLALATEDFVVCAVNPPNVVGVAPGRALHAFAKMVRWARGAMADRVPDCAPHGGTNYMSVHAVAAAVAGAVEHGESGRAYLIGDENLSFQGYFQALFDAAGAERTVAVCDDDHAFLPDDFLVAGKGVTLSYEPDATEQELLGYHRGDIADTLRAMVAAVDALPPRA</sequence>
<reference evidence="2 3" key="1">
    <citation type="submission" date="2020-07" db="EMBL/GenBank/DDBJ databases">
        <title>Sequencing the genomes of 1000 actinobacteria strains.</title>
        <authorList>
            <person name="Klenk H.-P."/>
        </authorList>
    </citation>
    <scope>NUCLEOTIDE SEQUENCE [LARGE SCALE GENOMIC DNA]</scope>
    <source>
        <strain evidence="2 3">DSM 19082</strain>
    </source>
</reference>
<dbReference type="SUPFAM" id="SSF51735">
    <property type="entry name" value="NAD(P)-binding Rossmann-fold domains"/>
    <property type="match status" value="1"/>
</dbReference>
<dbReference type="GO" id="GO:0004029">
    <property type="term" value="F:aldehyde dehydrogenase (NAD+) activity"/>
    <property type="evidence" value="ECO:0007669"/>
    <property type="project" value="TreeGrafter"/>
</dbReference>
<dbReference type="Proteomes" id="UP000582231">
    <property type="component" value="Unassembled WGS sequence"/>
</dbReference>
<dbReference type="PANTHER" id="PTHR48079:SF6">
    <property type="entry name" value="NAD(P)-BINDING DOMAIN-CONTAINING PROTEIN-RELATED"/>
    <property type="match status" value="1"/>
</dbReference>
<evidence type="ECO:0000313" key="3">
    <source>
        <dbReference type="Proteomes" id="UP000582231"/>
    </source>
</evidence>
<organism evidence="2 3">
    <name type="scientific">Nocardioides kongjuensis</name>
    <dbReference type="NCBI Taxonomy" id="349522"/>
    <lineage>
        <taxon>Bacteria</taxon>
        <taxon>Bacillati</taxon>
        <taxon>Actinomycetota</taxon>
        <taxon>Actinomycetes</taxon>
        <taxon>Propionibacteriales</taxon>
        <taxon>Nocardioidaceae</taxon>
        <taxon>Nocardioides</taxon>
    </lineage>
</organism>
<evidence type="ECO:0000313" key="2">
    <source>
        <dbReference type="EMBL" id="NYD31792.1"/>
    </source>
</evidence>
<protein>
    <submittedName>
        <fullName evidence="2">Nucleoside-diphosphate-sugar epimerase</fullName>
    </submittedName>
</protein>
<dbReference type="InterPro" id="IPR001509">
    <property type="entry name" value="Epimerase_deHydtase"/>
</dbReference>
<dbReference type="InterPro" id="IPR036291">
    <property type="entry name" value="NAD(P)-bd_dom_sf"/>
</dbReference>
<keyword evidence="3" id="KW-1185">Reference proteome</keyword>
<evidence type="ECO:0000259" key="1">
    <source>
        <dbReference type="Pfam" id="PF01370"/>
    </source>
</evidence>
<dbReference type="InterPro" id="IPR051783">
    <property type="entry name" value="NAD(P)-dependent_oxidoreduct"/>
</dbReference>
<name>A0A852RYY6_9ACTN</name>
<dbReference type="EMBL" id="JACCBF010000001">
    <property type="protein sequence ID" value="NYD31792.1"/>
    <property type="molecule type" value="Genomic_DNA"/>
</dbReference>
<dbReference type="Pfam" id="PF01370">
    <property type="entry name" value="Epimerase"/>
    <property type="match status" value="1"/>
</dbReference>
<comment type="caution">
    <text evidence="2">The sequence shown here is derived from an EMBL/GenBank/DDBJ whole genome shotgun (WGS) entry which is preliminary data.</text>
</comment>
<gene>
    <name evidence="2" type="ORF">BJ958_003338</name>
</gene>
<accession>A0A852RYY6</accession>
<dbReference type="Gene3D" id="3.40.50.720">
    <property type="entry name" value="NAD(P)-binding Rossmann-like Domain"/>
    <property type="match status" value="1"/>
</dbReference>
<dbReference type="GO" id="GO:0005737">
    <property type="term" value="C:cytoplasm"/>
    <property type="evidence" value="ECO:0007669"/>
    <property type="project" value="TreeGrafter"/>
</dbReference>
<dbReference type="AlphaFoldDB" id="A0A852RYY6"/>
<dbReference type="RefSeq" id="WP_179728060.1">
    <property type="nucleotide sequence ID" value="NZ_BAABEF010000001.1"/>
</dbReference>
<feature type="domain" description="NAD-dependent epimerase/dehydratase" evidence="1">
    <location>
        <begin position="7"/>
        <end position="226"/>
    </location>
</feature>
<dbReference type="PANTHER" id="PTHR48079">
    <property type="entry name" value="PROTEIN YEEZ"/>
    <property type="match status" value="1"/>
</dbReference>
<proteinExistence type="predicted"/>